<name>A0ABR8PHV9_9BACL</name>
<accession>A0ABR8PHV9</accession>
<proteinExistence type="predicted"/>
<organism evidence="1 2">
    <name type="scientific">Sporosarcina gallistercoris</name>
    <dbReference type="NCBI Taxonomy" id="2762245"/>
    <lineage>
        <taxon>Bacteria</taxon>
        <taxon>Bacillati</taxon>
        <taxon>Bacillota</taxon>
        <taxon>Bacilli</taxon>
        <taxon>Bacillales</taxon>
        <taxon>Caryophanaceae</taxon>
        <taxon>Sporosarcina</taxon>
    </lineage>
</organism>
<dbReference type="Proteomes" id="UP000659496">
    <property type="component" value="Unassembled WGS sequence"/>
</dbReference>
<reference evidence="1 2" key="1">
    <citation type="submission" date="2020-08" db="EMBL/GenBank/DDBJ databases">
        <title>A Genomic Blueprint of the Chicken Gut Microbiome.</title>
        <authorList>
            <person name="Gilroy R."/>
            <person name="Ravi A."/>
            <person name="Getino M."/>
            <person name="Pursley I."/>
            <person name="Horton D.L."/>
            <person name="Alikhan N.-F."/>
            <person name="Baker D."/>
            <person name="Gharbi K."/>
            <person name="Hall N."/>
            <person name="Watson M."/>
            <person name="Adriaenssens E.M."/>
            <person name="Foster-Nyarko E."/>
            <person name="Jarju S."/>
            <person name="Secka A."/>
            <person name="Antonio M."/>
            <person name="Oren A."/>
            <person name="Chaudhuri R."/>
            <person name="La Ragione R.M."/>
            <person name="Hildebrand F."/>
            <person name="Pallen M.J."/>
        </authorList>
    </citation>
    <scope>NUCLEOTIDE SEQUENCE [LARGE SCALE GENOMIC DNA]</scope>
    <source>
        <strain evidence="1 2">Sa3CUA8</strain>
    </source>
</reference>
<keyword evidence="2" id="KW-1185">Reference proteome</keyword>
<dbReference type="EMBL" id="JACSQY010000003">
    <property type="protein sequence ID" value="MBD7907762.1"/>
    <property type="molecule type" value="Genomic_DNA"/>
</dbReference>
<evidence type="ECO:0000313" key="2">
    <source>
        <dbReference type="Proteomes" id="UP000659496"/>
    </source>
</evidence>
<evidence type="ECO:0000313" key="1">
    <source>
        <dbReference type="EMBL" id="MBD7907762.1"/>
    </source>
</evidence>
<gene>
    <name evidence="1" type="ORF">H9659_05430</name>
</gene>
<sequence>MLHGKKDGITLADGKYTMYVSVAHQQININKYDSPYEYEVNIPKEYIEIFHHLFDQTNELEFFNFLRAHLPYVPYHYDRDNHKVDLRLYKMYALIHEFTDDESRAVIERMPFFQQQVVTHKGAGNM</sequence>
<protein>
    <submittedName>
        <fullName evidence="1">Transposase</fullName>
    </submittedName>
</protein>
<comment type="caution">
    <text evidence="1">The sequence shown here is derived from an EMBL/GenBank/DDBJ whole genome shotgun (WGS) entry which is preliminary data.</text>
</comment>